<reference evidence="1" key="1">
    <citation type="journal article" date="2022" name="bioRxiv">
        <title>Sequencing and chromosome-scale assembly of the giantPleurodeles waltlgenome.</title>
        <authorList>
            <person name="Brown T."/>
            <person name="Elewa A."/>
            <person name="Iarovenko S."/>
            <person name="Subramanian E."/>
            <person name="Araus A.J."/>
            <person name="Petzold A."/>
            <person name="Susuki M."/>
            <person name="Suzuki K.-i.T."/>
            <person name="Hayashi T."/>
            <person name="Toyoda A."/>
            <person name="Oliveira C."/>
            <person name="Osipova E."/>
            <person name="Leigh N.D."/>
            <person name="Simon A."/>
            <person name="Yun M.H."/>
        </authorList>
    </citation>
    <scope>NUCLEOTIDE SEQUENCE</scope>
    <source>
        <strain evidence="1">20211129_DDA</strain>
        <tissue evidence="1">Liver</tissue>
    </source>
</reference>
<keyword evidence="2" id="KW-1185">Reference proteome</keyword>
<dbReference type="AlphaFoldDB" id="A0AAV7NCZ8"/>
<dbReference type="EMBL" id="JANPWB010000012">
    <property type="protein sequence ID" value="KAJ1112442.1"/>
    <property type="molecule type" value="Genomic_DNA"/>
</dbReference>
<evidence type="ECO:0000313" key="1">
    <source>
        <dbReference type="EMBL" id="KAJ1112442.1"/>
    </source>
</evidence>
<dbReference type="Proteomes" id="UP001066276">
    <property type="component" value="Chromosome 8"/>
</dbReference>
<organism evidence="1 2">
    <name type="scientific">Pleurodeles waltl</name>
    <name type="common">Iberian ribbed newt</name>
    <dbReference type="NCBI Taxonomy" id="8319"/>
    <lineage>
        <taxon>Eukaryota</taxon>
        <taxon>Metazoa</taxon>
        <taxon>Chordata</taxon>
        <taxon>Craniata</taxon>
        <taxon>Vertebrata</taxon>
        <taxon>Euteleostomi</taxon>
        <taxon>Amphibia</taxon>
        <taxon>Batrachia</taxon>
        <taxon>Caudata</taxon>
        <taxon>Salamandroidea</taxon>
        <taxon>Salamandridae</taxon>
        <taxon>Pleurodelinae</taxon>
        <taxon>Pleurodeles</taxon>
    </lineage>
</organism>
<name>A0AAV7NCZ8_PLEWA</name>
<gene>
    <name evidence="1" type="ORF">NDU88_000706</name>
</gene>
<evidence type="ECO:0000313" key="2">
    <source>
        <dbReference type="Proteomes" id="UP001066276"/>
    </source>
</evidence>
<protein>
    <submittedName>
        <fullName evidence="1">Uncharacterized protein</fullName>
    </submittedName>
</protein>
<comment type="caution">
    <text evidence="1">The sequence shown here is derived from an EMBL/GenBank/DDBJ whole genome shotgun (WGS) entry which is preliminary data.</text>
</comment>
<proteinExistence type="predicted"/>
<sequence>MDVSGLYFKRWLHKHDLHDITQFKWMILICDYNRPSESSDVINPIDISKLPPAPILLTSKREQTLFGSSSDLYGGATMYPNDAVQREKSSFEKGLVKLYHVHSKRRASPTANQT</sequence>
<accession>A0AAV7NCZ8</accession>